<dbReference type="PANTHER" id="PTHR43390:SF1">
    <property type="entry name" value="CHLOROPLAST PROCESSING PEPTIDASE"/>
    <property type="match status" value="1"/>
</dbReference>
<comment type="catalytic activity">
    <reaction evidence="1 6">
        <text>Cleavage of hydrophobic, N-terminal signal or leader sequences from secreted and periplasmic proteins.</text>
        <dbReference type="EC" id="3.4.21.89"/>
    </reaction>
</comment>
<evidence type="ECO:0000313" key="9">
    <source>
        <dbReference type="Proteomes" id="UP000619033"/>
    </source>
</evidence>
<keyword evidence="5 6" id="KW-0378">Hydrolase</keyword>
<dbReference type="EC" id="3.4.21.89" evidence="3 6"/>
<dbReference type="PANTHER" id="PTHR43390">
    <property type="entry name" value="SIGNAL PEPTIDASE I"/>
    <property type="match status" value="1"/>
</dbReference>
<keyword evidence="6" id="KW-0472">Membrane</keyword>
<feature type="domain" description="Peptidase S26" evidence="7">
    <location>
        <begin position="111"/>
        <end position="308"/>
    </location>
</feature>
<keyword evidence="6" id="KW-0645">Protease</keyword>
<dbReference type="Pfam" id="PF10502">
    <property type="entry name" value="Peptidase_S26"/>
    <property type="match status" value="1"/>
</dbReference>
<proteinExistence type="inferred from homology"/>
<dbReference type="SUPFAM" id="SSF51306">
    <property type="entry name" value="LexA/Signal peptidase"/>
    <property type="match status" value="1"/>
</dbReference>
<dbReference type="InterPro" id="IPR019758">
    <property type="entry name" value="Pept_S26A_signal_pept_1_CS"/>
</dbReference>
<evidence type="ECO:0000256" key="4">
    <source>
        <dbReference type="ARBA" id="ARBA00019232"/>
    </source>
</evidence>
<feature type="transmembrane region" description="Helical" evidence="6">
    <location>
        <begin position="103"/>
        <end position="125"/>
    </location>
</feature>
<comment type="caution">
    <text evidence="6">Lacks conserved residue(s) required for the propagation of feature annotation.</text>
</comment>
<dbReference type="GO" id="GO:0009003">
    <property type="term" value="F:signal peptidase activity"/>
    <property type="evidence" value="ECO:0007669"/>
    <property type="project" value="UniProtKB-EC"/>
</dbReference>
<protein>
    <recommendedName>
        <fullName evidence="4 6">Signal peptidase I</fullName>
        <ecNumber evidence="3 6">3.4.21.89</ecNumber>
    </recommendedName>
</protein>
<dbReference type="InterPro" id="IPR000223">
    <property type="entry name" value="Pept_S26A_signal_pept_1"/>
</dbReference>
<accession>A0A8J7SRP7</accession>
<feature type="transmembrane region" description="Helical" evidence="6">
    <location>
        <begin position="42"/>
        <end position="59"/>
    </location>
</feature>
<dbReference type="EMBL" id="JAESVP010000001">
    <property type="protein sequence ID" value="MBL4927080.1"/>
    <property type="molecule type" value="Genomic_DNA"/>
</dbReference>
<dbReference type="Pfam" id="PF05656">
    <property type="entry name" value="DUF805"/>
    <property type="match status" value="1"/>
</dbReference>
<dbReference type="InterPro" id="IPR019533">
    <property type="entry name" value="Peptidase_S26"/>
</dbReference>
<organism evidence="8 9">
    <name type="scientific">Fuscibacter oryzae</name>
    <dbReference type="NCBI Taxonomy" id="2803939"/>
    <lineage>
        <taxon>Bacteria</taxon>
        <taxon>Pseudomonadati</taxon>
        <taxon>Pseudomonadota</taxon>
        <taxon>Alphaproteobacteria</taxon>
        <taxon>Rhodobacterales</taxon>
        <taxon>Paracoccaceae</taxon>
        <taxon>Fuscibacter</taxon>
    </lineage>
</organism>
<evidence type="ECO:0000256" key="1">
    <source>
        <dbReference type="ARBA" id="ARBA00000677"/>
    </source>
</evidence>
<dbReference type="RefSeq" id="WP_202658196.1">
    <property type="nucleotide sequence ID" value="NZ_JAESVP010000001.1"/>
</dbReference>
<dbReference type="InterPro" id="IPR008523">
    <property type="entry name" value="DUF805"/>
</dbReference>
<evidence type="ECO:0000256" key="5">
    <source>
        <dbReference type="ARBA" id="ARBA00022801"/>
    </source>
</evidence>
<dbReference type="NCBIfam" id="TIGR02227">
    <property type="entry name" value="sigpep_I_bact"/>
    <property type="match status" value="1"/>
</dbReference>
<sequence length="334" mass="36213">MKRFDLSGTAPRREAIVVVTALVAAVVLRALTEARYPGAEPWLVMAIGLIATLTIATLIRRLHDTGRSGIYALLALVPYLGPLLTLALLALPSRRPYLQGHPTLRAMGGVLLGLLAVLSLSRLFWTPYWIPSEADKPTLLPGDYVAVRLLSPTSFQRGDMVVFRHPLTGESYIKRLIGLPGERVQVKDGIVFINDQPLPQSPAGTFTELKAPQGPAHALPRCANDPVGLGGICETPQLTELLPDGRSHAIVNLEPAGFADNTQVFTVPAGHYFMLGDNRDNSLDSRFAQSVGGMGFVPAENLVGRASRVIVSAEGPYLLAFWTWRPNRYLLGVQ</sequence>
<dbReference type="Proteomes" id="UP000619033">
    <property type="component" value="Unassembled WGS sequence"/>
</dbReference>
<evidence type="ECO:0000259" key="7">
    <source>
        <dbReference type="Pfam" id="PF10502"/>
    </source>
</evidence>
<reference evidence="8" key="1">
    <citation type="submission" date="2021-01" db="EMBL/GenBank/DDBJ databases">
        <title>Genome seq and assembly of Tabrizicola sp. KVB23.</title>
        <authorList>
            <person name="Chhetri G."/>
        </authorList>
    </citation>
    <scope>NUCLEOTIDE SEQUENCE</scope>
    <source>
        <strain evidence="8">KVB23</strain>
    </source>
</reference>
<evidence type="ECO:0000256" key="3">
    <source>
        <dbReference type="ARBA" id="ARBA00013208"/>
    </source>
</evidence>
<dbReference type="GO" id="GO:0016020">
    <property type="term" value="C:membrane"/>
    <property type="evidence" value="ECO:0007669"/>
    <property type="project" value="UniProtKB-SubCell"/>
</dbReference>
<gene>
    <name evidence="8" type="primary">lepB</name>
    <name evidence="8" type="ORF">JI744_03065</name>
</gene>
<dbReference type="PROSITE" id="PS00761">
    <property type="entry name" value="SPASE_I_3"/>
    <property type="match status" value="1"/>
</dbReference>
<keyword evidence="6" id="KW-1133">Transmembrane helix</keyword>
<dbReference type="InterPro" id="IPR036286">
    <property type="entry name" value="LexA/Signal_pep-like_sf"/>
</dbReference>
<feature type="transmembrane region" description="Helical" evidence="6">
    <location>
        <begin position="71"/>
        <end position="91"/>
    </location>
</feature>
<comment type="similarity">
    <text evidence="2 6">Belongs to the peptidase S26 family.</text>
</comment>
<evidence type="ECO:0000256" key="6">
    <source>
        <dbReference type="RuleBase" id="RU362042"/>
    </source>
</evidence>
<dbReference type="AlphaFoldDB" id="A0A8J7SRP7"/>
<dbReference type="Gene3D" id="2.10.109.10">
    <property type="entry name" value="Umud Fragment, subunit A"/>
    <property type="match status" value="1"/>
</dbReference>
<dbReference type="GO" id="GO:0004252">
    <property type="term" value="F:serine-type endopeptidase activity"/>
    <property type="evidence" value="ECO:0007669"/>
    <property type="project" value="InterPro"/>
</dbReference>
<dbReference type="PROSITE" id="PS00760">
    <property type="entry name" value="SPASE_I_2"/>
    <property type="match status" value="1"/>
</dbReference>
<dbReference type="InterPro" id="IPR019757">
    <property type="entry name" value="Pept_S26A_signal_pept_1_Lys-AS"/>
</dbReference>
<name>A0A8J7SRP7_9RHOB</name>
<keyword evidence="9" id="KW-1185">Reference proteome</keyword>
<comment type="caution">
    <text evidence="8">The sequence shown here is derived from an EMBL/GenBank/DDBJ whole genome shotgun (WGS) entry which is preliminary data.</text>
</comment>
<comment type="subcellular location">
    <subcellularLocation>
        <location evidence="6">Membrane</location>
        <topology evidence="6">Single-pass type II membrane protein</topology>
    </subcellularLocation>
</comment>
<evidence type="ECO:0000256" key="2">
    <source>
        <dbReference type="ARBA" id="ARBA00009370"/>
    </source>
</evidence>
<dbReference type="PRINTS" id="PR00727">
    <property type="entry name" value="LEADERPTASE"/>
</dbReference>
<dbReference type="GO" id="GO:0006465">
    <property type="term" value="P:signal peptide processing"/>
    <property type="evidence" value="ECO:0007669"/>
    <property type="project" value="InterPro"/>
</dbReference>
<evidence type="ECO:0000313" key="8">
    <source>
        <dbReference type="EMBL" id="MBL4927080.1"/>
    </source>
</evidence>
<keyword evidence="6" id="KW-0812">Transmembrane</keyword>
<dbReference type="CDD" id="cd06530">
    <property type="entry name" value="S26_SPase_I"/>
    <property type="match status" value="1"/>
</dbReference>